<dbReference type="AlphaFoldDB" id="A0A679CBT6"/>
<evidence type="ECO:0000256" key="3">
    <source>
        <dbReference type="ARBA" id="ARBA00023274"/>
    </source>
</evidence>
<dbReference type="Pfam" id="PF00886">
    <property type="entry name" value="Ribosomal_S16"/>
    <property type="match status" value="1"/>
</dbReference>
<dbReference type="Gene3D" id="3.30.1320.10">
    <property type="match status" value="1"/>
</dbReference>
<dbReference type="GO" id="GO:0032543">
    <property type="term" value="P:mitochondrial translation"/>
    <property type="evidence" value="ECO:0007669"/>
    <property type="project" value="TreeGrafter"/>
</dbReference>
<dbReference type="PANTHER" id="PTHR12919">
    <property type="entry name" value="30S RIBOSOMAL PROTEIN S16"/>
    <property type="match status" value="1"/>
</dbReference>
<sequence>MLKLRFKKYGRKGQHCYRVVAVHNSIKRDGKTLEELGTYNSKTKETTLNINRIRIRLAQGAQPTTTVANLLKKLTCTVDL</sequence>
<geneLocation type="plastid" evidence="4"/>
<keyword evidence="4" id="KW-0934">Plastid</keyword>
<dbReference type="GO" id="GO:0005739">
    <property type="term" value="C:mitochondrion"/>
    <property type="evidence" value="ECO:0007669"/>
    <property type="project" value="GOC"/>
</dbReference>
<evidence type="ECO:0000256" key="2">
    <source>
        <dbReference type="ARBA" id="ARBA00022980"/>
    </source>
</evidence>
<reference evidence="4" key="1">
    <citation type="journal article" date="2020" name="Genome Biol. Evol.">
        <title>Comparative plastid genomics of Cryptomonas species reveals fine-scale genomic responses to loss of photosynthesis.</title>
        <authorList>
            <person name="Tanifuji G."/>
            <person name="Kamikawa R."/>
            <person name="Moore C.E."/>
            <person name="Mills T."/>
            <person name="Onodera N.T."/>
            <person name="Kashiyama Y."/>
            <person name="Archibald J.M."/>
            <person name="Inagaki Y."/>
            <person name="Hashimoto T."/>
        </authorList>
    </citation>
    <scope>NUCLEOTIDE SEQUENCE</scope>
    <source>
        <strain evidence="4">CCAC 1634 B</strain>
    </source>
</reference>
<dbReference type="HAMAP" id="MF_00385">
    <property type="entry name" value="Ribosomal_bS16"/>
    <property type="match status" value="1"/>
</dbReference>
<dbReference type="SUPFAM" id="SSF54565">
    <property type="entry name" value="Ribosomal protein S16"/>
    <property type="match status" value="1"/>
</dbReference>
<keyword evidence="3" id="KW-0687">Ribonucleoprotein</keyword>
<dbReference type="NCBIfam" id="TIGR00002">
    <property type="entry name" value="S16"/>
    <property type="match status" value="1"/>
</dbReference>
<evidence type="ECO:0000313" key="4">
    <source>
        <dbReference type="EMBL" id="BBK20501.1"/>
    </source>
</evidence>
<keyword evidence="2 4" id="KW-0689">Ribosomal protein</keyword>
<proteinExistence type="inferred from homology"/>
<organism evidence="4">
    <name type="scientific">Cryptomonas sp. CCAC 1634B</name>
    <dbReference type="NCBI Taxonomy" id="2051848"/>
    <lineage>
        <taxon>Eukaryota</taxon>
        <taxon>Cryptophyceae</taxon>
        <taxon>Cryptomonadales</taxon>
        <taxon>Cryptomonadaceae</taxon>
        <taxon>Cryptomonas</taxon>
    </lineage>
</organism>
<name>A0A679CBT6_9CRYP</name>
<dbReference type="InterPro" id="IPR000307">
    <property type="entry name" value="Ribosomal_bS16"/>
</dbReference>
<dbReference type="EMBL" id="LC484193">
    <property type="protein sequence ID" value="BBK20501.1"/>
    <property type="molecule type" value="Genomic_DNA"/>
</dbReference>
<dbReference type="GO" id="GO:0015935">
    <property type="term" value="C:small ribosomal subunit"/>
    <property type="evidence" value="ECO:0007669"/>
    <property type="project" value="TreeGrafter"/>
</dbReference>
<comment type="similarity">
    <text evidence="1">Belongs to the bacterial ribosomal protein bS16 family.</text>
</comment>
<dbReference type="GO" id="GO:0003735">
    <property type="term" value="F:structural constituent of ribosome"/>
    <property type="evidence" value="ECO:0007669"/>
    <property type="project" value="InterPro"/>
</dbReference>
<dbReference type="InterPro" id="IPR023803">
    <property type="entry name" value="Ribosomal_bS16_dom_sf"/>
</dbReference>
<gene>
    <name evidence="4" type="primary">rps16</name>
    <name evidence="4" type="ORF">CryM1634B_p079</name>
</gene>
<dbReference type="PANTHER" id="PTHR12919:SF20">
    <property type="entry name" value="SMALL RIBOSOMAL SUBUNIT PROTEIN BS16M"/>
    <property type="match status" value="1"/>
</dbReference>
<accession>A0A679CBT6</accession>
<evidence type="ECO:0000256" key="1">
    <source>
        <dbReference type="ARBA" id="ARBA00006668"/>
    </source>
</evidence>
<protein>
    <submittedName>
        <fullName evidence="4">Ribosomal protein S16</fullName>
    </submittedName>
</protein>